<evidence type="ECO:0000256" key="1">
    <source>
        <dbReference type="ARBA" id="ARBA00010528"/>
    </source>
</evidence>
<dbReference type="Pfam" id="PF00573">
    <property type="entry name" value="Ribosomal_L4"/>
    <property type="match status" value="1"/>
</dbReference>
<keyword evidence="3 5" id="KW-0687">Ribonucleoprotein</keyword>
<evidence type="ECO:0000313" key="8">
    <source>
        <dbReference type="Proteomes" id="UP000182465"/>
    </source>
</evidence>
<dbReference type="PANTHER" id="PTHR10746:SF6">
    <property type="entry name" value="LARGE RIBOSOMAL SUBUNIT PROTEIN UL4M"/>
    <property type="match status" value="1"/>
</dbReference>
<feature type="region of interest" description="Disordered" evidence="6">
    <location>
        <begin position="49"/>
        <end position="78"/>
    </location>
</feature>
<dbReference type="InterPro" id="IPR002136">
    <property type="entry name" value="Ribosomal_uL4"/>
</dbReference>
<comment type="similarity">
    <text evidence="1 5">Belongs to the universal ribosomal protein uL4 family.</text>
</comment>
<organism evidence="7 8">
    <name type="scientific">Candidatus Kuenenbacteria bacterium CG1_02_38_13</name>
    <dbReference type="NCBI Taxonomy" id="1805235"/>
    <lineage>
        <taxon>Bacteria</taxon>
        <taxon>Candidatus Kueneniibacteriota</taxon>
    </lineage>
</organism>
<evidence type="ECO:0000256" key="6">
    <source>
        <dbReference type="SAM" id="MobiDB-lite"/>
    </source>
</evidence>
<dbReference type="AlphaFoldDB" id="A0A1J4TY46"/>
<dbReference type="InterPro" id="IPR023574">
    <property type="entry name" value="Ribosomal_uL4_dom_sf"/>
</dbReference>
<keyword evidence="2 5" id="KW-0689">Ribosomal protein</keyword>
<comment type="function">
    <text evidence="5">Forms part of the polypeptide exit tunnel.</text>
</comment>
<proteinExistence type="inferred from homology"/>
<dbReference type="NCBIfam" id="TIGR03953">
    <property type="entry name" value="rplD_bact"/>
    <property type="match status" value="1"/>
</dbReference>
<dbReference type="GO" id="GO:0003735">
    <property type="term" value="F:structural constituent of ribosome"/>
    <property type="evidence" value="ECO:0007669"/>
    <property type="project" value="InterPro"/>
</dbReference>
<feature type="compositionally biased region" description="Basic and acidic residues" evidence="6">
    <location>
        <begin position="49"/>
        <end position="58"/>
    </location>
</feature>
<evidence type="ECO:0000256" key="2">
    <source>
        <dbReference type="ARBA" id="ARBA00022980"/>
    </source>
</evidence>
<dbReference type="GO" id="GO:0005840">
    <property type="term" value="C:ribosome"/>
    <property type="evidence" value="ECO:0007669"/>
    <property type="project" value="UniProtKB-KW"/>
</dbReference>
<keyword evidence="5" id="KW-0699">rRNA-binding</keyword>
<sequence>MKYQVYNRQGEKVEEVELNQAVFDIEVNEELVHQAVVAQMANKRKVLAHTKDKSEVRGGGRKPWKQKGTGRARHGSSRSPLWIGGGVTFGPTKDRNFKKKINKKMKRKALFMCLSDRVKDKNLLLLDKLELNEAKTKELYKLLRVLISGLLNRKDSKINYSAEPIKLAEGEERKKTEEKKKIKKDEKLSILVVGSKNIAKLARAGRNIAGIKVLDACSLNVIDVLTYKYILMGLESLTFIEKTYLNKK</sequence>
<dbReference type="HAMAP" id="MF_01328_B">
    <property type="entry name" value="Ribosomal_uL4_B"/>
    <property type="match status" value="1"/>
</dbReference>
<dbReference type="GO" id="GO:0006412">
    <property type="term" value="P:translation"/>
    <property type="evidence" value="ECO:0007669"/>
    <property type="project" value="UniProtKB-UniRule"/>
</dbReference>
<name>A0A1J4TY46_9BACT</name>
<dbReference type="EMBL" id="MNVB01000058">
    <property type="protein sequence ID" value="OIO16552.1"/>
    <property type="molecule type" value="Genomic_DNA"/>
</dbReference>
<dbReference type="GO" id="GO:0019843">
    <property type="term" value="F:rRNA binding"/>
    <property type="evidence" value="ECO:0007669"/>
    <property type="project" value="UniProtKB-UniRule"/>
</dbReference>
<comment type="caution">
    <text evidence="7">The sequence shown here is derived from an EMBL/GenBank/DDBJ whole genome shotgun (WGS) entry which is preliminary data.</text>
</comment>
<evidence type="ECO:0000256" key="4">
    <source>
        <dbReference type="ARBA" id="ARBA00035244"/>
    </source>
</evidence>
<dbReference type="GO" id="GO:1990904">
    <property type="term" value="C:ribonucleoprotein complex"/>
    <property type="evidence" value="ECO:0007669"/>
    <property type="project" value="UniProtKB-KW"/>
</dbReference>
<dbReference type="Gene3D" id="3.40.1370.10">
    <property type="match status" value="1"/>
</dbReference>
<feature type="compositionally biased region" description="Basic residues" evidence="6">
    <location>
        <begin position="59"/>
        <end position="76"/>
    </location>
</feature>
<evidence type="ECO:0000256" key="5">
    <source>
        <dbReference type="HAMAP-Rule" id="MF_01328"/>
    </source>
</evidence>
<comment type="subunit">
    <text evidence="5">Part of the 50S ribosomal subunit.</text>
</comment>
<dbReference type="PANTHER" id="PTHR10746">
    <property type="entry name" value="50S RIBOSOMAL PROTEIN L4"/>
    <property type="match status" value="1"/>
</dbReference>
<comment type="function">
    <text evidence="5">One of the primary rRNA binding proteins, this protein initially binds near the 5'-end of the 23S rRNA. It is important during the early stages of 50S assembly. It makes multiple contacts with different domains of the 23S rRNA in the assembled 50S subunit and ribosome.</text>
</comment>
<keyword evidence="5" id="KW-0694">RNA-binding</keyword>
<protein>
    <recommendedName>
        <fullName evidence="4 5">Large ribosomal subunit protein uL4</fullName>
    </recommendedName>
</protein>
<gene>
    <name evidence="5" type="primary">rplD</name>
    <name evidence="7" type="ORF">AUJ29_02600</name>
</gene>
<evidence type="ECO:0000256" key="3">
    <source>
        <dbReference type="ARBA" id="ARBA00023274"/>
    </source>
</evidence>
<dbReference type="Proteomes" id="UP000182465">
    <property type="component" value="Unassembled WGS sequence"/>
</dbReference>
<evidence type="ECO:0000313" key="7">
    <source>
        <dbReference type="EMBL" id="OIO16552.1"/>
    </source>
</evidence>
<accession>A0A1J4TY46</accession>
<dbReference type="InterPro" id="IPR013005">
    <property type="entry name" value="Ribosomal_uL4-like"/>
</dbReference>
<dbReference type="SUPFAM" id="SSF52166">
    <property type="entry name" value="Ribosomal protein L4"/>
    <property type="match status" value="1"/>
</dbReference>
<reference evidence="7 8" key="1">
    <citation type="journal article" date="2016" name="Environ. Microbiol.">
        <title>Genomic resolution of a cold subsurface aquifer community provides metabolic insights for novel microbes adapted to high CO concentrations.</title>
        <authorList>
            <person name="Probst A.J."/>
            <person name="Castelle C.J."/>
            <person name="Singh A."/>
            <person name="Brown C.T."/>
            <person name="Anantharaman K."/>
            <person name="Sharon I."/>
            <person name="Hug L.A."/>
            <person name="Burstein D."/>
            <person name="Emerson J.B."/>
            <person name="Thomas B.C."/>
            <person name="Banfield J.F."/>
        </authorList>
    </citation>
    <scope>NUCLEOTIDE SEQUENCE [LARGE SCALE GENOMIC DNA]</scope>
    <source>
        <strain evidence="7">CG1_02_38_13</strain>
    </source>
</reference>